<comment type="subcellular location">
    <subcellularLocation>
        <location evidence="1">Cell membrane</location>
        <topology evidence="1">Multi-pass membrane protein</topology>
    </subcellularLocation>
</comment>
<reference evidence="9 10" key="1">
    <citation type="submission" date="2018-08" db="EMBL/GenBank/DDBJ databases">
        <title>Diversity &amp; Physiological Properties of Lignin-Decomposing Actinobacteria from Soil.</title>
        <authorList>
            <person name="Roh S.G."/>
            <person name="Kim S.B."/>
        </authorList>
    </citation>
    <scope>NUCLEOTIDE SEQUENCE [LARGE SCALE GENOMIC DNA]</scope>
    <source>
        <strain evidence="9 10">MMS17-GH009</strain>
    </source>
</reference>
<dbReference type="PANTHER" id="PTHR23513:SF6">
    <property type="entry name" value="MAJOR FACILITATOR SUPERFAMILY ASSOCIATED DOMAIN-CONTAINING PROTEIN"/>
    <property type="match status" value="1"/>
</dbReference>
<evidence type="ECO:0000256" key="3">
    <source>
        <dbReference type="ARBA" id="ARBA00022692"/>
    </source>
</evidence>
<keyword evidence="10" id="KW-1185">Reference proteome</keyword>
<dbReference type="Gene3D" id="1.20.1250.20">
    <property type="entry name" value="MFS general substrate transporter like domains"/>
    <property type="match status" value="1"/>
</dbReference>
<feature type="transmembrane region" description="Helical" evidence="7">
    <location>
        <begin position="345"/>
        <end position="365"/>
    </location>
</feature>
<feature type="transmembrane region" description="Helical" evidence="7">
    <location>
        <begin position="52"/>
        <end position="72"/>
    </location>
</feature>
<feature type="transmembrane region" description="Helical" evidence="7">
    <location>
        <begin position="111"/>
        <end position="132"/>
    </location>
</feature>
<evidence type="ECO:0000259" key="8">
    <source>
        <dbReference type="PROSITE" id="PS50850"/>
    </source>
</evidence>
<evidence type="ECO:0000256" key="5">
    <source>
        <dbReference type="ARBA" id="ARBA00023136"/>
    </source>
</evidence>
<evidence type="ECO:0000256" key="1">
    <source>
        <dbReference type="ARBA" id="ARBA00004651"/>
    </source>
</evidence>
<keyword evidence="2" id="KW-1003">Cell membrane</keyword>
<evidence type="ECO:0000256" key="6">
    <source>
        <dbReference type="SAM" id="MobiDB-lite"/>
    </source>
</evidence>
<protein>
    <submittedName>
        <fullName evidence="9">MFS transporter</fullName>
    </submittedName>
</protein>
<dbReference type="InterPro" id="IPR036259">
    <property type="entry name" value="MFS_trans_sf"/>
</dbReference>
<comment type="caution">
    <text evidence="9">The sequence shown here is derived from an EMBL/GenBank/DDBJ whole genome shotgun (WGS) entry which is preliminary data.</text>
</comment>
<dbReference type="InterPro" id="IPR020846">
    <property type="entry name" value="MFS_dom"/>
</dbReference>
<dbReference type="Proteomes" id="UP000263377">
    <property type="component" value="Unassembled WGS sequence"/>
</dbReference>
<name>A0A372ZJ53_9ACTN</name>
<feature type="transmembrane region" description="Helical" evidence="7">
    <location>
        <begin position="264"/>
        <end position="282"/>
    </location>
</feature>
<feature type="transmembrane region" description="Helical" evidence="7">
    <location>
        <begin position="177"/>
        <end position="194"/>
    </location>
</feature>
<dbReference type="InterPro" id="IPR011701">
    <property type="entry name" value="MFS"/>
</dbReference>
<accession>A0A372ZJ53</accession>
<feature type="transmembrane region" description="Helical" evidence="7">
    <location>
        <begin position="318"/>
        <end position="338"/>
    </location>
</feature>
<keyword evidence="4 7" id="KW-1133">Transmembrane helix</keyword>
<dbReference type="GO" id="GO:0022857">
    <property type="term" value="F:transmembrane transporter activity"/>
    <property type="evidence" value="ECO:0007669"/>
    <property type="project" value="InterPro"/>
</dbReference>
<keyword evidence="5 7" id="KW-0472">Membrane</keyword>
<dbReference type="RefSeq" id="WP_117492923.1">
    <property type="nucleotide sequence ID" value="NZ_QVIG01000003.1"/>
</dbReference>
<evidence type="ECO:0000256" key="2">
    <source>
        <dbReference type="ARBA" id="ARBA00022475"/>
    </source>
</evidence>
<feature type="transmembrane region" description="Helical" evidence="7">
    <location>
        <begin position="231"/>
        <end position="252"/>
    </location>
</feature>
<dbReference type="PANTHER" id="PTHR23513">
    <property type="entry name" value="INTEGRAL MEMBRANE EFFLUX PROTEIN-RELATED"/>
    <property type="match status" value="1"/>
</dbReference>
<feature type="transmembrane region" description="Helical" evidence="7">
    <location>
        <begin position="294"/>
        <end position="312"/>
    </location>
</feature>
<proteinExistence type="predicted"/>
<feature type="domain" description="Major facilitator superfamily (MFS) profile" evidence="8">
    <location>
        <begin position="225"/>
        <end position="433"/>
    </location>
</feature>
<feature type="transmembrane region" description="Helical" evidence="7">
    <location>
        <begin position="84"/>
        <end position="105"/>
    </location>
</feature>
<dbReference type="AlphaFoldDB" id="A0A372ZJ53"/>
<dbReference type="Pfam" id="PF07690">
    <property type="entry name" value="MFS_1"/>
    <property type="match status" value="1"/>
</dbReference>
<dbReference type="SUPFAM" id="SSF103473">
    <property type="entry name" value="MFS general substrate transporter"/>
    <property type="match status" value="1"/>
</dbReference>
<feature type="region of interest" description="Disordered" evidence="6">
    <location>
        <begin position="413"/>
        <end position="433"/>
    </location>
</feature>
<evidence type="ECO:0000313" key="9">
    <source>
        <dbReference type="EMBL" id="RGD55584.1"/>
    </source>
</evidence>
<evidence type="ECO:0000256" key="7">
    <source>
        <dbReference type="SAM" id="Phobius"/>
    </source>
</evidence>
<dbReference type="PROSITE" id="PS50850">
    <property type="entry name" value="MFS"/>
    <property type="match status" value="1"/>
</dbReference>
<organism evidence="9 10">
    <name type="scientific">Kitasatospora xanthocidica</name>
    <dbReference type="NCBI Taxonomy" id="83382"/>
    <lineage>
        <taxon>Bacteria</taxon>
        <taxon>Bacillati</taxon>
        <taxon>Actinomycetota</taxon>
        <taxon>Actinomycetes</taxon>
        <taxon>Kitasatosporales</taxon>
        <taxon>Streptomycetaceae</taxon>
        <taxon>Kitasatospora</taxon>
    </lineage>
</organism>
<gene>
    <name evidence="9" type="ORF">DR950_40280</name>
</gene>
<dbReference type="GO" id="GO:0005886">
    <property type="term" value="C:plasma membrane"/>
    <property type="evidence" value="ECO:0007669"/>
    <property type="project" value="UniProtKB-SubCell"/>
</dbReference>
<sequence length="433" mass="45368">MGNGTRGGLLRRHRDFRLLWSGETAGRFGQSVTVLAVPLIAVSTLHADTFEVSLLSAAPWVPWLVIGLPVGVWVDRLRRRQVMFWANVICFALFASVPVAAWAGVLGVTQLLLVALLAGAATVFFQTAYTAYLPDLVKPEDQAEGNAKLQGSASAAQIAGLGCGGLLIQLAGAANGMLVNTTTFLLATLCLVAIRHRESAPERVQRPRGAMAKEIREGLGLLFGDPFLRSLALFGAASNLALTGYQSLMVVFLVREVGLSSGEIGSLAMVSGIGGVLGAFVVRRVSARLGSGRALLVFELVLPALALLIPLAGPGWGLLMIVLAYSGVAIGIVAGNVIKSGFVQSYVPSAVLGRLVASSAFLNYGTMPLGALLGGALGTWLGLRPALWILTAGVPAAALFLYCSPIRRHRDLPTGQLPGHRPQAEPEAVEAVR</sequence>
<feature type="transmembrane region" description="Helical" evidence="7">
    <location>
        <begin position="385"/>
        <end position="403"/>
    </location>
</feature>
<evidence type="ECO:0000313" key="10">
    <source>
        <dbReference type="Proteomes" id="UP000263377"/>
    </source>
</evidence>
<evidence type="ECO:0000256" key="4">
    <source>
        <dbReference type="ARBA" id="ARBA00022989"/>
    </source>
</evidence>
<dbReference type="EMBL" id="QVIG01000003">
    <property type="protein sequence ID" value="RGD55584.1"/>
    <property type="molecule type" value="Genomic_DNA"/>
</dbReference>
<keyword evidence="3 7" id="KW-0812">Transmembrane</keyword>
<dbReference type="CDD" id="cd06173">
    <property type="entry name" value="MFS_MefA_like"/>
    <property type="match status" value="1"/>
</dbReference>